<evidence type="ECO:0000259" key="2">
    <source>
        <dbReference type="Pfam" id="PF01494"/>
    </source>
</evidence>
<dbReference type="Gene3D" id="3.50.50.60">
    <property type="entry name" value="FAD/NAD(P)-binding domain"/>
    <property type="match status" value="1"/>
</dbReference>
<comment type="caution">
    <text evidence="3">The sequence shown here is derived from an EMBL/GenBank/DDBJ whole genome shotgun (WGS) entry which is preliminary data.</text>
</comment>
<reference evidence="3" key="1">
    <citation type="submission" date="2021-04" db="EMBL/GenBank/DDBJ databases">
        <title>Pseudaminobacter soli sp. nov., isolated from paddy soil contaminated by heavy metals.</title>
        <authorList>
            <person name="Zhang K."/>
        </authorList>
    </citation>
    <scope>NUCLEOTIDE SEQUENCE</scope>
    <source>
        <strain evidence="3">19-2017</strain>
    </source>
</reference>
<dbReference type="PANTHER" id="PTHR42685">
    <property type="entry name" value="GERANYLGERANYL DIPHOSPHATE REDUCTASE"/>
    <property type="match status" value="1"/>
</dbReference>
<dbReference type="InterPro" id="IPR002938">
    <property type="entry name" value="FAD-bd"/>
</dbReference>
<dbReference type="Proteomes" id="UP000680348">
    <property type="component" value="Unassembled WGS sequence"/>
</dbReference>
<dbReference type="PANTHER" id="PTHR42685:SF22">
    <property type="entry name" value="CONDITIONED MEDIUM FACTOR RECEPTOR 1"/>
    <property type="match status" value="1"/>
</dbReference>
<feature type="domain" description="FAD-binding" evidence="2">
    <location>
        <begin position="11"/>
        <end position="322"/>
    </location>
</feature>
<dbReference type="GO" id="GO:0071949">
    <property type="term" value="F:FAD binding"/>
    <property type="evidence" value="ECO:0007669"/>
    <property type="project" value="InterPro"/>
</dbReference>
<dbReference type="EMBL" id="JAGWCR010000001">
    <property type="protein sequence ID" value="MBS3647305.1"/>
    <property type="molecule type" value="Genomic_DNA"/>
</dbReference>
<dbReference type="AlphaFoldDB" id="A0A942DYF7"/>
<dbReference type="InterPro" id="IPR050407">
    <property type="entry name" value="Geranylgeranyl_reductase"/>
</dbReference>
<dbReference type="InterPro" id="IPR036188">
    <property type="entry name" value="FAD/NAD-bd_sf"/>
</dbReference>
<dbReference type="RefSeq" id="WP_188252858.1">
    <property type="nucleotide sequence ID" value="NZ_JABVCF010000001.1"/>
</dbReference>
<sequence>MSDIRSLSPHYDVVVVGARVAGAVTAMLLARAGMRVLAVDRQGYGSDTLSTHALMRPAVMQLARWGVLDRLIESRTPVITTTTFHYEGREVPVAIRPEPGIPGLIAPRRTVLDRTLVDAASAAGATIVHDVSVRGLLVDERSRVCGVELRDDNGQARVVSARHVVGADGLGSTVARQTQARVKVRGRSSVAHIYGYSPVSSLGGYHWYFAPGLAGAVIPTNDGLSCVVVSVPTTRFDAEFRFNLAATRLAALDKLAREVAVHAAAGSPVRAFRGTPGLLRQGYGPGWLLVGDAGFFRDPLTSHGISDAMRDAEGVASALLADSEAAMRRFEDERDAFALPILEATEAISSFEWAIEELPERHKRFSDVLKAETALLAARSACDRVAPLSHAAHPPSRRSLRAPAMHA</sequence>
<keyword evidence="3" id="KW-0560">Oxidoreductase</keyword>
<feature type="region of interest" description="Disordered" evidence="1">
    <location>
        <begin position="387"/>
        <end position="407"/>
    </location>
</feature>
<keyword evidence="3" id="KW-0503">Monooxygenase</keyword>
<proteinExistence type="predicted"/>
<dbReference type="PRINTS" id="PR00420">
    <property type="entry name" value="RNGMNOXGNASE"/>
</dbReference>
<evidence type="ECO:0000313" key="3">
    <source>
        <dbReference type="EMBL" id="MBS3647305.1"/>
    </source>
</evidence>
<gene>
    <name evidence="3" type="ORF">KEU06_01535</name>
</gene>
<dbReference type="SUPFAM" id="SSF51905">
    <property type="entry name" value="FAD/NAD(P)-binding domain"/>
    <property type="match status" value="1"/>
</dbReference>
<keyword evidence="4" id="KW-1185">Reference proteome</keyword>
<dbReference type="GO" id="GO:0004497">
    <property type="term" value="F:monooxygenase activity"/>
    <property type="evidence" value="ECO:0007669"/>
    <property type="project" value="UniProtKB-KW"/>
</dbReference>
<name>A0A942DYF7_9HYPH</name>
<organism evidence="3 4">
    <name type="scientific">Pseudaminobacter soli</name>
    <name type="common">ex Zhang et al. 2022</name>
    <dbReference type="NCBI Taxonomy" id="2831468"/>
    <lineage>
        <taxon>Bacteria</taxon>
        <taxon>Pseudomonadati</taxon>
        <taxon>Pseudomonadota</taxon>
        <taxon>Alphaproteobacteria</taxon>
        <taxon>Hyphomicrobiales</taxon>
        <taxon>Phyllobacteriaceae</taxon>
        <taxon>Pseudaminobacter</taxon>
    </lineage>
</organism>
<accession>A0A942DYF7</accession>
<protein>
    <submittedName>
        <fullName evidence="3">FAD-dependent monooxygenase</fullName>
    </submittedName>
</protein>
<evidence type="ECO:0000313" key="4">
    <source>
        <dbReference type="Proteomes" id="UP000680348"/>
    </source>
</evidence>
<evidence type="ECO:0000256" key="1">
    <source>
        <dbReference type="SAM" id="MobiDB-lite"/>
    </source>
</evidence>
<dbReference type="Pfam" id="PF01494">
    <property type="entry name" value="FAD_binding_3"/>
    <property type="match status" value="1"/>
</dbReference>